<evidence type="ECO:0000256" key="6">
    <source>
        <dbReference type="ARBA" id="ARBA00022598"/>
    </source>
</evidence>
<evidence type="ECO:0000256" key="11">
    <source>
        <dbReference type="ARBA" id="ARBA00024407"/>
    </source>
</evidence>
<keyword evidence="16" id="KW-0175">Coiled coil</keyword>
<protein>
    <recommendedName>
        <fullName evidence="11">Valine--tRNA ligase</fullName>
        <ecNumber evidence="4">6.1.1.9</ecNumber>
    </recommendedName>
    <alternativeName>
        <fullName evidence="13">Valine--tRNA ligase, mitochondrial</fullName>
    </alternativeName>
    <alternativeName>
        <fullName evidence="12">Valyl-tRNA synthetase</fullName>
    </alternativeName>
</protein>
<dbReference type="InterPro" id="IPR033705">
    <property type="entry name" value="Anticodon_Ia_Val"/>
</dbReference>
<evidence type="ECO:0000259" key="19">
    <source>
        <dbReference type="Pfam" id="PF10458"/>
    </source>
</evidence>
<keyword evidence="6 15" id="KW-0436">Ligase</keyword>
<dbReference type="EMBL" id="CAQQ02095657">
    <property type="status" value="NOT_ANNOTATED_CDS"/>
    <property type="molecule type" value="Genomic_DNA"/>
</dbReference>
<dbReference type="Proteomes" id="UP000015102">
    <property type="component" value="Unassembled WGS sequence"/>
</dbReference>
<evidence type="ECO:0000256" key="13">
    <source>
        <dbReference type="ARBA" id="ARBA00040837"/>
    </source>
</evidence>
<dbReference type="HOGENOM" id="CLU_001493_0_1_1"/>
<sequence length="926" mass="105735">MKDLSQALPDAYSPQYVEAAWYPWWEKQGFFSPEYGRKSISEPNPKGKFVMVIPPPNVTGSLHLGHALTNAIEDSLTRYNRMKGLTTLWVPGCDHAGIATQVVVEKRLMRDEGKTRHDLGREKFIEKVWEWKNKSGDRIYNQLKRIGSSYDWTRVAFTMDPKLCTAVTEAFVRLHEMGDIYRSSRLDILLFPGYEEKIEFGVLHKFAYKVEGSDEEIVVATTRIETMLGDVAVAVHPKDERYKHLHGKFVVHPFAKSRKVPIICDDFVEMEFGTGAVKITPAHDPNDYEVGVRHKLPFITIFNDDGFVIGDYGEFTGMKRFHARKLMLQRLTELGFFRETVNHPMVIPFCNRSKDVIEPMIKPQWYVKCGDMAKKAEEAVRSGELKIIPEYNTKTWYHWMNGIMDWCVSRQLWWGHRIPAYYITFNDSSIPAGSSDDEKYWVVARSPAEALNKASERFQVPDSGLFPFSVMGWPENTPDVLEFYPNTLLETGHDIIFFWVARMVFFGQRLLGKLPFKEVFLHPMVRDAHGRKMSKSLGNVIDPMDVITGITLEALHEQLYTSNLDPKEIDKAKAGQKQDYPNGIPECGTDALRFGLCAHITQARDCNLDIQRIQGYRFFCNKLWNATKFALLYFAGDEKFSTDITLYGTESPMDLWMLSRLAAVAEACNQGFAAYDFMQTTKATYNYWMYDLCDVYLETLKPIFQNGTDDQKSAARKTLFLCLDYGLRLISPFMPFITEELWQRLPRSDKVASVCVAAYPGKKPSWRSEEVENEVEFMQKAAKIVRSARSDYNLPNKTKTEAYVVCTSNQSNDILKKYSLALSTLSYSNIHFEAPTAGCAILTVSGDCEVHLLLKGLIEADKEIAKLEKKKAGLEQTVTKLQQSMAANDYETKVPADVREANSEKLAQSSSEIQRIISAVETLKLM</sequence>
<keyword evidence="8 15" id="KW-0067">ATP-binding</keyword>
<dbReference type="EC" id="6.1.1.9" evidence="4"/>
<evidence type="ECO:0000256" key="7">
    <source>
        <dbReference type="ARBA" id="ARBA00022741"/>
    </source>
</evidence>
<dbReference type="SUPFAM" id="SSF52374">
    <property type="entry name" value="Nucleotidylyl transferase"/>
    <property type="match status" value="1"/>
</dbReference>
<dbReference type="CDD" id="cd00817">
    <property type="entry name" value="ValRS_core"/>
    <property type="match status" value="1"/>
</dbReference>
<reference evidence="20" key="2">
    <citation type="submission" date="2015-06" db="UniProtKB">
        <authorList>
            <consortium name="EnsemblMetazoa"/>
        </authorList>
    </citation>
    <scope>IDENTIFICATION</scope>
</reference>
<dbReference type="GO" id="GO:0005739">
    <property type="term" value="C:mitochondrion"/>
    <property type="evidence" value="ECO:0007669"/>
    <property type="project" value="UniProtKB-SubCell"/>
</dbReference>
<dbReference type="PRINTS" id="PR00986">
    <property type="entry name" value="TRNASYNTHVAL"/>
</dbReference>
<keyword evidence="5" id="KW-0963">Cytoplasm</keyword>
<feature type="domain" description="Methionyl/Valyl/Leucyl/Isoleucyl-tRNA synthetase anticodon-binding" evidence="18">
    <location>
        <begin position="654"/>
        <end position="803"/>
    </location>
</feature>
<dbReference type="CDD" id="cd07962">
    <property type="entry name" value="Anticodon_Ia_Val"/>
    <property type="match status" value="1"/>
</dbReference>
<evidence type="ECO:0000256" key="1">
    <source>
        <dbReference type="ARBA" id="ARBA00004173"/>
    </source>
</evidence>
<keyword evidence="7 15" id="KW-0547">Nucleotide-binding</keyword>
<dbReference type="NCBIfam" id="TIGR00422">
    <property type="entry name" value="valS"/>
    <property type="match status" value="1"/>
</dbReference>
<dbReference type="GO" id="GO:0005524">
    <property type="term" value="F:ATP binding"/>
    <property type="evidence" value="ECO:0007669"/>
    <property type="project" value="UniProtKB-KW"/>
</dbReference>
<comment type="similarity">
    <text evidence="3 15">Belongs to the class-I aminoacyl-tRNA synthetase family.</text>
</comment>
<feature type="coiled-coil region" evidence="16">
    <location>
        <begin position="857"/>
        <end position="884"/>
    </location>
</feature>
<dbReference type="SUPFAM" id="SSF46589">
    <property type="entry name" value="tRNA-binding arm"/>
    <property type="match status" value="1"/>
</dbReference>
<evidence type="ECO:0000256" key="4">
    <source>
        <dbReference type="ARBA" id="ARBA00013169"/>
    </source>
</evidence>
<evidence type="ECO:0000256" key="16">
    <source>
        <dbReference type="SAM" id="Coils"/>
    </source>
</evidence>
<dbReference type="InterPro" id="IPR009080">
    <property type="entry name" value="tRNAsynth_Ia_anticodon-bd"/>
</dbReference>
<keyword evidence="9 15" id="KW-0648">Protein biosynthesis</keyword>
<evidence type="ECO:0000313" key="20">
    <source>
        <dbReference type="EnsemblMetazoa" id="MESCA004315-PA"/>
    </source>
</evidence>
<keyword evidence="21" id="KW-1185">Reference proteome</keyword>
<comment type="catalytic activity">
    <reaction evidence="14">
        <text>tRNA(Val) + L-valine + ATP = L-valyl-tRNA(Val) + AMP + diphosphate</text>
        <dbReference type="Rhea" id="RHEA:10704"/>
        <dbReference type="Rhea" id="RHEA-COMP:9672"/>
        <dbReference type="Rhea" id="RHEA-COMP:9708"/>
        <dbReference type="ChEBI" id="CHEBI:30616"/>
        <dbReference type="ChEBI" id="CHEBI:33019"/>
        <dbReference type="ChEBI" id="CHEBI:57762"/>
        <dbReference type="ChEBI" id="CHEBI:78442"/>
        <dbReference type="ChEBI" id="CHEBI:78537"/>
        <dbReference type="ChEBI" id="CHEBI:456215"/>
        <dbReference type="EC" id="6.1.1.9"/>
    </reaction>
</comment>
<evidence type="ECO:0000259" key="17">
    <source>
        <dbReference type="Pfam" id="PF00133"/>
    </source>
</evidence>
<dbReference type="Gene3D" id="1.10.287.380">
    <property type="entry name" value="Valyl-tRNA synthetase, C-terminal domain"/>
    <property type="match status" value="1"/>
</dbReference>
<dbReference type="STRING" id="36166.T1GLB5"/>
<dbReference type="GO" id="GO:0004832">
    <property type="term" value="F:valine-tRNA ligase activity"/>
    <property type="evidence" value="ECO:0007669"/>
    <property type="project" value="UniProtKB-EC"/>
</dbReference>
<evidence type="ECO:0000256" key="2">
    <source>
        <dbReference type="ARBA" id="ARBA00004496"/>
    </source>
</evidence>
<feature type="domain" description="Valyl-tRNA synthetase tRNA-binding arm" evidence="19">
    <location>
        <begin position="861"/>
        <end position="921"/>
    </location>
</feature>
<dbReference type="SUPFAM" id="SSF47323">
    <property type="entry name" value="Anticodon-binding domain of a subclass of class I aminoacyl-tRNA synthetases"/>
    <property type="match status" value="1"/>
</dbReference>
<evidence type="ECO:0000256" key="10">
    <source>
        <dbReference type="ARBA" id="ARBA00023146"/>
    </source>
</evidence>
<dbReference type="EnsemblMetazoa" id="MESCA004315-RA">
    <property type="protein sequence ID" value="MESCA004315-PA"/>
    <property type="gene ID" value="MESCA004315"/>
</dbReference>
<dbReference type="GO" id="GO:0005829">
    <property type="term" value="C:cytosol"/>
    <property type="evidence" value="ECO:0007669"/>
    <property type="project" value="TreeGrafter"/>
</dbReference>
<dbReference type="InterPro" id="IPR019499">
    <property type="entry name" value="Val-tRNA_synth_tRNA-bd"/>
</dbReference>
<dbReference type="GO" id="GO:0002161">
    <property type="term" value="F:aminoacyl-tRNA deacylase activity"/>
    <property type="evidence" value="ECO:0007669"/>
    <property type="project" value="InterPro"/>
</dbReference>
<dbReference type="PANTHER" id="PTHR11946:SF109">
    <property type="entry name" value="VALINE--TRNA LIGASE"/>
    <property type="match status" value="1"/>
</dbReference>
<dbReference type="PROSITE" id="PS00178">
    <property type="entry name" value="AA_TRNA_LIGASE_I"/>
    <property type="match status" value="1"/>
</dbReference>
<dbReference type="OMA" id="LDTWMDS"/>
<name>T1GLB5_MEGSC</name>
<evidence type="ECO:0000256" key="9">
    <source>
        <dbReference type="ARBA" id="ARBA00022917"/>
    </source>
</evidence>
<keyword evidence="10 15" id="KW-0030">Aminoacyl-tRNA synthetase</keyword>
<proteinExistence type="inferred from homology"/>
<evidence type="ECO:0000256" key="14">
    <source>
        <dbReference type="ARBA" id="ARBA00047552"/>
    </source>
</evidence>
<dbReference type="NCBIfam" id="NF004349">
    <property type="entry name" value="PRK05729.1"/>
    <property type="match status" value="1"/>
</dbReference>
<feature type="domain" description="Aminoacyl-tRNA synthetase class Ia" evidence="17">
    <location>
        <begin position="21"/>
        <end position="609"/>
    </location>
</feature>
<dbReference type="FunFam" id="3.40.50.620:FF:000020">
    <property type="entry name" value="Valine--tRNA ligase, mitochondrial"/>
    <property type="match status" value="1"/>
</dbReference>
<evidence type="ECO:0000256" key="8">
    <source>
        <dbReference type="ARBA" id="ARBA00022840"/>
    </source>
</evidence>
<dbReference type="InterPro" id="IPR037118">
    <property type="entry name" value="Val-tRNA_synth_C_sf"/>
</dbReference>
<dbReference type="Gene3D" id="3.90.740.10">
    <property type="entry name" value="Valyl/Leucyl/Isoleucyl-tRNA synthetase, editing domain"/>
    <property type="match status" value="1"/>
</dbReference>
<dbReference type="InterPro" id="IPR002300">
    <property type="entry name" value="aa-tRNA-synth_Ia"/>
</dbReference>
<dbReference type="InterPro" id="IPR010978">
    <property type="entry name" value="tRNA-bd_arm"/>
</dbReference>
<dbReference type="InterPro" id="IPR001412">
    <property type="entry name" value="aa-tRNA-synth_I_CS"/>
</dbReference>
<comment type="subcellular location">
    <subcellularLocation>
        <location evidence="2">Cytoplasm</location>
    </subcellularLocation>
    <subcellularLocation>
        <location evidence="1">Mitochondrion</location>
    </subcellularLocation>
</comment>
<dbReference type="PANTHER" id="PTHR11946">
    <property type="entry name" value="VALYL-TRNA SYNTHETASES"/>
    <property type="match status" value="1"/>
</dbReference>
<dbReference type="SUPFAM" id="SSF50677">
    <property type="entry name" value="ValRS/IleRS/LeuRS editing domain"/>
    <property type="match status" value="1"/>
</dbReference>
<evidence type="ECO:0000313" key="21">
    <source>
        <dbReference type="Proteomes" id="UP000015102"/>
    </source>
</evidence>
<dbReference type="Pfam" id="PF00133">
    <property type="entry name" value="tRNA-synt_1"/>
    <property type="match status" value="1"/>
</dbReference>
<dbReference type="Pfam" id="PF08264">
    <property type="entry name" value="Anticodon_1"/>
    <property type="match status" value="1"/>
</dbReference>
<dbReference type="Gene3D" id="3.40.50.620">
    <property type="entry name" value="HUPs"/>
    <property type="match status" value="2"/>
</dbReference>
<dbReference type="InterPro" id="IPR013155">
    <property type="entry name" value="M/V/L/I-tRNA-synth_anticd-bd"/>
</dbReference>
<dbReference type="HAMAP" id="MF_02004">
    <property type="entry name" value="Val_tRNA_synth_type1"/>
    <property type="match status" value="1"/>
</dbReference>
<dbReference type="GO" id="GO:0006438">
    <property type="term" value="P:valyl-tRNA aminoacylation"/>
    <property type="evidence" value="ECO:0007669"/>
    <property type="project" value="InterPro"/>
</dbReference>
<dbReference type="InterPro" id="IPR002303">
    <property type="entry name" value="Valyl-tRNA_ligase"/>
</dbReference>
<dbReference type="InterPro" id="IPR014729">
    <property type="entry name" value="Rossmann-like_a/b/a_fold"/>
</dbReference>
<dbReference type="Gene3D" id="1.10.730.10">
    <property type="entry name" value="Isoleucyl-tRNA Synthetase, Domain 1"/>
    <property type="match status" value="1"/>
</dbReference>
<reference evidence="21" key="1">
    <citation type="submission" date="2013-02" db="EMBL/GenBank/DDBJ databases">
        <authorList>
            <person name="Hughes D."/>
        </authorList>
    </citation>
    <scope>NUCLEOTIDE SEQUENCE</scope>
    <source>
        <strain>Durham</strain>
        <strain evidence="21">NC isolate 2 -- Noor lab</strain>
    </source>
</reference>
<dbReference type="EMBL" id="CAQQ02095656">
    <property type="status" value="NOT_ANNOTATED_CDS"/>
    <property type="molecule type" value="Genomic_DNA"/>
</dbReference>
<evidence type="ECO:0000256" key="3">
    <source>
        <dbReference type="ARBA" id="ARBA00005594"/>
    </source>
</evidence>
<dbReference type="FunFam" id="1.10.730.10:FF:000009">
    <property type="entry name" value="Valine--tRNA ligase, mitochondrial"/>
    <property type="match status" value="1"/>
</dbReference>
<dbReference type="Pfam" id="PF10458">
    <property type="entry name" value="Val_tRNA-synt_C"/>
    <property type="match status" value="1"/>
</dbReference>
<dbReference type="AlphaFoldDB" id="T1GLB5"/>
<evidence type="ECO:0000259" key="18">
    <source>
        <dbReference type="Pfam" id="PF08264"/>
    </source>
</evidence>
<dbReference type="InterPro" id="IPR009008">
    <property type="entry name" value="Val/Leu/Ile-tRNA-synth_edit"/>
</dbReference>
<evidence type="ECO:0000256" key="12">
    <source>
        <dbReference type="ARBA" id="ARBA00029936"/>
    </source>
</evidence>
<organism evidence="20 21">
    <name type="scientific">Megaselia scalaris</name>
    <name type="common">Humpbacked fly</name>
    <name type="synonym">Phora scalaris</name>
    <dbReference type="NCBI Taxonomy" id="36166"/>
    <lineage>
        <taxon>Eukaryota</taxon>
        <taxon>Metazoa</taxon>
        <taxon>Ecdysozoa</taxon>
        <taxon>Arthropoda</taxon>
        <taxon>Hexapoda</taxon>
        <taxon>Insecta</taxon>
        <taxon>Pterygota</taxon>
        <taxon>Neoptera</taxon>
        <taxon>Endopterygota</taxon>
        <taxon>Diptera</taxon>
        <taxon>Brachycera</taxon>
        <taxon>Muscomorpha</taxon>
        <taxon>Platypezoidea</taxon>
        <taxon>Phoridae</taxon>
        <taxon>Megaseliini</taxon>
        <taxon>Megaselia</taxon>
    </lineage>
</organism>
<evidence type="ECO:0000256" key="15">
    <source>
        <dbReference type="RuleBase" id="RU363035"/>
    </source>
</evidence>
<dbReference type="FunFam" id="1.10.287.380:FF:000001">
    <property type="entry name" value="Valine--tRNA ligase"/>
    <property type="match status" value="1"/>
</dbReference>
<dbReference type="FunFam" id="3.40.50.620:FF:000078">
    <property type="entry name" value="Valine--tRNA ligase, mitochondrial"/>
    <property type="match status" value="1"/>
</dbReference>
<evidence type="ECO:0000256" key="5">
    <source>
        <dbReference type="ARBA" id="ARBA00022490"/>
    </source>
</evidence>
<accession>T1GLB5</accession>
<dbReference type="FunFam" id="3.90.740.10:FF:000005">
    <property type="entry name" value="Valine--tRNA ligase, mitochondrial"/>
    <property type="match status" value="1"/>
</dbReference>